<gene>
    <name evidence="8" type="ORF">J1605_009078</name>
</gene>
<dbReference type="Pfam" id="PF00450">
    <property type="entry name" value="Peptidase_S10"/>
    <property type="match status" value="2"/>
</dbReference>
<evidence type="ECO:0000313" key="9">
    <source>
        <dbReference type="Proteomes" id="UP001159641"/>
    </source>
</evidence>
<evidence type="ECO:0000256" key="1">
    <source>
        <dbReference type="ARBA" id="ARBA00009431"/>
    </source>
</evidence>
<keyword evidence="5" id="KW-0378">Hydrolase</keyword>
<evidence type="ECO:0000256" key="6">
    <source>
        <dbReference type="ARBA" id="ARBA00023180"/>
    </source>
</evidence>
<dbReference type="GO" id="GO:0006508">
    <property type="term" value="P:proteolysis"/>
    <property type="evidence" value="ECO:0007669"/>
    <property type="project" value="UniProtKB-KW"/>
</dbReference>
<name>A0AB34GZY5_ESCRO</name>
<accession>A0AB34GZY5</accession>
<evidence type="ECO:0000313" key="8">
    <source>
        <dbReference type="EMBL" id="KAJ8784035.1"/>
    </source>
</evidence>
<comment type="caution">
    <text evidence="8">The sequence shown here is derived from an EMBL/GenBank/DDBJ whole genome shotgun (WGS) entry which is preliminary data.</text>
</comment>
<evidence type="ECO:0000256" key="7">
    <source>
        <dbReference type="SAM" id="SignalP"/>
    </source>
</evidence>
<dbReference type="Proteomes" id="UP001159641">
    <property type="component" value="Unassembled WGS sequence"/>
</dbReference>
<comment type="similarity">
    <text evidence="1">Belongs to the peptidase S10 family.</text>
</comment>
<dbReference type="PANTHER" id="PTHR11802:SF3">
    <property type="entry name" value="RETINOID-INDUCIBLE SERINE CARBOXYPEPTIDASE"/>
    <property type="match status" value="1"/>
</dbReference>
<keyword evidence="6" id="KW-0325">Glycoprotein</keyword>
<protein>
    <recommendedName>
        <fullName evidence="10">Retinoid-inducible serine carboxypeptidase</fullName>
    </recommendedName>
</protein>
<keyword evidence="2" id="KW-0121">Carboxypeptidase</keyword>
<dbReference type="EMBL" id="JAIQCJ010002079">
    <property type="protein sequence ID" value="KAJ8784035.1"/>
    <property type="molecule type" value="Genomic_DNA"/>
</dbReference>
<keyword evidence="9" id="KW-1185">Reference proteome</keyword>
<evidence type="ECO:0000256" key="3">
    <source>
        <dbReference type="ARBA" id="ARBA00022670"/>
    </source>
</evidence>
<feature type="chain" id="PRO_5044289405" description="Retinoid-inducible serine carboxypeptidase" evidence="7">
    <location>
        <begin position="27"/>
        <end position="134"/>
    </location>
</feature>
<keyword evidence="4 7" id="KW-0732">Signal</keyword>
<feature type="signal peptide" evidence="7">
    <location>
        <begin position="1"/>
        <end position="26"/>
    </location>
</feature>
<sequence>MEPALRSCSLPLLLLLLGLSTGAVISWPIKEGKEVWDYVTVRKDAHMFWWLYYATSPSKNFSELPLVMWLQLQSASLLFVDNPVGTGFSYVNKSDAYTKDLAMVASDMMVLLKTFFECHKEFQDQIVGFGLSHH</sequence>
<dbReference type="PANTHER" id="PTHR11802">
    <property type="entry name" value="SERINE PROTEASE FAMILY S10 SERINE CARBOXYPEPTIDASE"/>
    <property type="match status" value="1"/>
</dbReference>
<dbReference type="InterPro" id="IPR029058">
    <property type="entry name" value="AB_hydrolase_fold"/>
</dbReference>
<dbReference type="Gene3D" id="3.40.50.1820">
    <property type="entry name" value="alpha/beta hydrolase"/>
    <property type="match status" value="1"/>
</dbReference>
<proteinExistence type="inferred from homology"/>
<dbReference type="SUPFAM" id="SSF53474">
    <property type="entry name" value="alpha/beta-Hydrolases"/>
    <property type="match status" value="1"/>
</dbReference>
<dbReference type="InterPro" id="IPR001563">
    <property type="entry name" value="Peptidase_S10"/>
</dbReference>
<organism evidence="8 9">
    <name type="scientific">Eschrichtius robustus</name>
    <name type="common">California gray whale</name>
    <name type="synonym">Eschrichtius gibbosus</name>
    <dbReference type="NCBI Taxonomy" id="9764"/>
    <lineage>
        <taxon>Eukaryota</taxon>
        <taxon>Metazoa</taxon>
        <taxon>Chordata</taxon>
        <taxon>Craniata</taxon>
        <taxon>Vertebrata</taxon>
        <taxon>Euteleostomi</taxon>
        <taxon>Mammalia</taxon>
        <taxon>Eutheria</taxon>
        <taxon>Laurasiatheria</taxon>
        <taxon>Artiodactyla</taxon>
        <taxon>Whippomorpha</taxon>
        <taxon>Cetacea</taxon>
        <taxon>Mysticeti</taxon>
        <taxon>Eschrichtiidae</taxon>
        <taxon>Eschrichtius</taxon>
    </lineage>
</organism>
<evidence type="ECO:0000256" key="5">
    <source>
        <dbReference type="ARBA" id="ARBA00022801"/>
    </source>
</evidence>
<evidence type="ECO:0008006" key="10">
    <source>
        <dbReference type="Google" id="ProtNLM"/>
    </source>
</evidence>
<reference evidence="8 9" key="1">
    <citation type="submission" date="2022-11" db="EMBL/GenBank/DDBJ databases">
        <title>Whole genome sequence of Eschrichtius robustus ER-17-0199.</title>
        <authorList>
            <person name="Bruniche-Olsen A."/>
            <person name="Black A.N."/>
            <person name="Fields C.J."/>
            <person name="Walden K."/>
            <person name="Dewoody J.A."/>
        </authorList>
    </citation>
    <scope>NUCLEOTIDE SEQUENCE [LARGE SCALE GENOMIC DNA]</scope>
    <source>
        <strain evidence="8">ER-17-0199</strain>
        <tissue evidence="8">Blubber</tissue>
    </source>
</reference>
<dbReference type="AlphaFoldDB" id="A0AB34GZY5"/>
<dbReference type="GO" id="GO:0004185">
    <property type="term" value="F:serine-type carboxypeptidase activity"/>
    <property type="evidence" value="ECO:0007669"/>
    <property type="project" value="InterPro"/>
</dbReference>
<keyword evidence="3" id="KW-0645">Protease</keyword>
<evidence type="ECO:0000256" key="4">
    <source>
        <dbReference type="ARBA" id="ARBA00022729"/>
    </source>
</evidence>
<evidence type="ECO:0000256" key="2">
    <source>
        <dbReference type="ARBA" id="ARBA00022645"/>
    </source>
</evidence>